<dbReference type="AlphaFoldDB" id="A0A154PL16"/>
<proteinExistence type="predicted"/>
<organism evidence="1 2">
    <name type="scientific">Dufourea novaeangliae</name>
    <name type="common">Sweat bee</name>
    <dbReference type="NCBI Taxonomy" id="178035"/>
    <lineage>
        <taxon>Eukaryota</taxon>
        <taxon>Metazoa</taxon>
        <taxon>Ecdysozoa</taxon>
        <taxon>Arthropoda</taxon>
        <taxon>Hexapoda</taxon>
        <taxon>Insecta</taxon>
        <taxon>Pterygota</taxon>
        <taxon>Neoptera</taxon>
        <taxon>Endopterygota</taxon>
        <taxon>Hymenoptera</taxon>
        <taxon>Apocrita</taxon>
        <taxon>Aculeata</taxon>
        <taxon>Apoidea</taxon>
        <taxon>Anthophila</taxon>
        <taxon>Halictidae</taxon>
        <taxon>Rophitinae</taxon>
        <taxon>Dufourea</taxon>
    </lineage>
</organism>
<dbReference type="EMBL" id="KQ434948">
    <property type="protein sequence ID" value="KZC12437.1"/>
    <property type="molecule type" value="Genomic_DNA"/>
</dbReference>
<evidence type="ECO:0000313" key="1">
    <source>
        <dbReference type="EMBL" id="KZC12437.1"/>
    </source>
</evidence>
<evidence type="ECO:0000313" key="2">
    <source>
        <dbReference type="Proteomes" id="UP000076502"/>
    </source>
</evidence>
<accession>A0A154PL16</accession>
<reference evidence="1 2" key="1">
    <citation type="submission" date="2015-07" db="EMBL/GenBank/DDBJ databases">
        <title>The genome of Dufourea novaeangliae.</title>
        <authorList>
            <person name="Pan H."/>
            <person name="Kapheim K."/>
        </authorList>
    </citation>
    <scope>NUCLEOTIDE SEQUENCE [LARGE SCALE GENOMIC DNA]</scope>
    <source>
        <strain evidence="1">0120121106</strain>
        <tissue evidence="1">Whole body</tissue>
    </source>
</reference>
<gene>
    <name evidence="1" type="ORF">WN55_03974</name>
</gene>
<keyword evidence="2" id="KW-1185">Reference proteome</keyword>
<name>A0A154PL16_DUFNO</name>
<dbReference type="Proteomes" id="UP000076502">
    <property type="component" value="Unassembled WGS sequence"/>
</dbReference>
<sequence length="106" mass="12648">MPGSLRNELECEDFVQPKGMYIVQCFSNLISNREFNFIYMIHLAKDDKLKQKAKNLCTETETCNKKQSDTNIKKDCEYLSSYITEEKYQGDYARKKQRKVYFKYSL</sequence>
<protein>
    <submittedName>
        <fullName evidence="1">Uncharacterized protein</fullName>
    </submittedName>
</protein>